<sequence length="117" mass="12681">MAAEVDEEREGCDTLKAQLLTLAAAMNGGLQTARGEATHESRTRIRGIRKALGQKWESQLATVLQDIDYLGENGGTTTSLINTEEVQASQHPTGSQLQAVRSTSPTVIEDPDVRMEE</sequence>
<feature type="compositionally biased region" description="Polar residues" evidence="1">
    <location>
        <begin position="87"/>
        <end position="106"/>
    </location>
</feature>
<proteinExistence type="predicted"/>
<dbReference type="HOGENOM" id="CLU_2086554_0_0_1"/>
<gene>
    <name evidence="2" type="ORF">M407DRAFT_92454</name>
</gene>
<name>A0A0C3Q779_9AGAM</name>
<dbReference type="Proteomes" id="UP000054248">
    <property type="component" value="Unassembled WGS sequence"/>
</dbReference>
<dbReference type="AlphaFoldDB" id="A0A0C3Q779"/>
<protein>
    <submittedName>
        <fullName evidence="2">Uncharacterized protein</fullName>
    </submittedName>
</protein>
<reference evidence="2 3" key="1">
    <citation type="submission" date="2014-04" db="EMBL/GenBank/DDBJ databases">
        <authorList>
            <consortium name="DOE Joint Genome Institute"/>
            <person name="Kuo A."/>
            <person name="Girlanda M."/>
            <person name="Perotto S."/>
            <person name="Kohler A."/>
            <person name="Nagy L.G."/>
            <person name="Floudas D."/>
            <person name="Copeland A."/>
            <person name="Barry K.W."/>
            <person name="Cichocki N."/>
            <person name="Veneault-Fourrey C."/>
            <person name="LaButti K."/>
            <person name="Lindquist E.A."/>
            <person name="Lipzen A."/>
            <person name="Lundell T."/>
            <person name="Morin E."/>
            <person name="Murat C."/>
            <person name="Sun H."/>
            <person name="Tunlid A."/>
            <person name="Henrissat B."/>
            <person name="Grigoriev I.V."/>
            <person name="Hibbett D.S."/>
            <person name="Martin F."/>
            <person name="Nordberg H.P."/>
            <person name="Cantor M.N."/>
            <person name="Hua S.X."/>
        </authorList>
    </citation>
    <scope>NUCLEOTIDE SEQUENCE [LARGE SCALE GENOMIC DNA]</scope>
    <source>
        <strain evidence="2 3">MUT 4182</strain>
    </source>
</reference>
<organism evidence="2 3">
    <name type="scientific">Tulasnella calospora MUT 4182</name>
    <dbReference type="NCBI Taxonomy" id="1051891"/>
    <lineage>
        <taxon>Eukaryota</taxon>
        <taxon>Fungi</taxon>
        <taxon>Dikarya</taxon>
        <taxon>Basidiomycota</taxon>
        <taxon>Agaricomycotina</taxon>
        <taxon>Agaricomycetes</taxon>
        <taxon>Cantharellales</taxon>
        <taxon>Tulasnellaceae</taxon>
        <taxon>Tulasnella</taxon>
    </lineage>
</organism>
<dbReference type="EMBL" id="KN823043">
    <property type="protein sequence ID" value="KIO25405.1"/>
    <property type="molecule type" value="Genomic_DNA"/>
</dbReference>
<keyword evidence="3" id="KW-1185">Reference proteome</keyword>
<accession>A0A0C3Q779</accession>
<reference evidence="3" key="2">
    <citation type="submission" date="2015-01" db="EMBL/GenBank/DDBJ databases">
        <title>Evolutionary Origins and Diversification of the Mycorrhizal Mutualists.</title>
        <authorList>
            <consortium name="DOE Joint Genome Institute"/>
            <consortium name="Mycorrhizal Genomics Consortium"/>
            <person name="Kohler A."/>
            <person name="Kuo A."/>
            <person name="Nagy L.G."/>
            <person name="Floudas D."/>
            <person name="Copeland A."/>
            <person name="Barry K.W."/>
            <person name="Cichocki N."/>
            <person name="Veneault-Fourrey C."/>
            <person name="LaButti K."/>
            <person name="Lindquist E.A."/>
            <person name="Lipzen A."/>
            <person name="Lundell T."/>
            <person name="Morin E."/>
            <person name="Murat C."/>
            <person name="Riley R."/>
            <person name="Ohm R."/>
            <person name="Sun H."/>
            <person name="Tunlid A."/>
            <person name="Henrissat B."/>
            <person name="Grigoriev I.V."/>
            <person name="Hibbett D.S."/>
            <person name="Martin F."/>
        </authorList>
    </citation>
    <scope>NUCLEOTIDE SEQUENCE [LARGE SCALE GENOMIC DNA]</scope>
    <source>
        <strain evidence="3">MUT 4182</strain>
    </source>
</reference>
<evidence type="ECO:0000313" key="3">
    <source>
        <dbReference type="Proteomes" id="UP000054248"/>
    </source>
</evidence>
<evidence type="ECO:0000313" key="2">
    <source>
        <dbReference type="EMBL" id="KIO25405.1"/>
    </source>
</evidence>
<evidence type="ECO:0000256" key="1">
    <source>
        <dbReference type="SAM" id="MobiDB-lite"/>
    </source>
</evidence>
<feature type="region of interest" description="Disordered" evidence="1">
    <location>
        <begin position="87"/>
        <end position="117"/>
    </location>
</feature>